<organism evidence="9 10">
    <name type="scientific">Urbifossiella limnaea</name>
    <dbReference type="NCBI Taxonomy" id="2528023"/>
    <lineage>
        <taxon>Bacteria</taxon>
        <taxon>Pseudomonadati</taxon>
        <taxon>Planctomycetota</taxon>
        <taxon>Planctomycetia</taxon>
        <taxon>Gemmatales</taxon>
        <taxon>Gemmataceae</taxon>
        <taxon>Urbifossiella</taxon>
    </lineage>
</organism>
<dbReference type="InterPro" id="IPR013043">
    <property type="entry name" value="DUF1595"/>
</dbReference>
<evidence type="ECO:0000259" key="4">
    <source>
        <dbReference type="Pfam" id="PF07626"/>
    </source>
</evidence>
<sequence precursor="true">MPLPRGAAALLLLLSAPAARAQPDPASPFLSAHCLGCHSGDKAKGGFRADRLTADLNDASNRERWRDATERVRSGEMPPAGRPQPPAAASAEFVAQVEKADAARRAATGRVPLRRLNRLEYERTVCDLLGVELDLREYLPPDAAANGFDTNSGGQHVSSFLMERYLDAAEAALAVAVSNSPKAPPVVNKRLSLTDERHVKVTTEKVFRHTDDGLVMFSSSAWQAVTLSQFYPPDRGRYRFRITASAVQSDKPVSFRVDAGPMLMGTKNRHVGYFDAPPGKAVTIEFTEAIEARNTIRILPYGLASAQAVHKVGADAYDGPGLLIHHVEVTGPLHDAWPPASHRRLFGDLPQAPTPTRRDRVEVTSKAPEADAERLVRDFAARAFRRPIAVADVRAFVALAKRRLQEGASFEQAVRAGFAGVLCSPKFLYLHEQPGRLDDHALAARLSYFLTTSTPDSELLALAAAGKLDDPAVLRVQTDRLVRGPQSAAFVESFVGQWLGLRDLDSTEPSHILYPEYDHALRVAMQREAELFFAAVLADDLPLTNFVASEFTILNSRLARHYGVPGVDGWDFRRVRLPADSHRGGVPTMAAVLKVTANGTSTSPVIRGAWVADRILGVPPPKPPPDIPAVEPDIRGATTIREQLAKHRSVASCAACHAKIDPAGFALESFDVIGGYREFYRTTGRGQPVTLDGRRMPYLRGPRVDPADVLPDGARFADIDELKHLLLRDKDALTRALAVKLVTYGTGGPPEPADRAELAAVVARVRDQGYGFRALVHAIVQSTLFREK</sequence>
<dbReference type="AlphaFoldDB" id="A0A517XTV1"/>
<dbReference type="InterPro" id="IPR013039">
    <property type="entry name" value="DUF1588"/>
</dbReference>
<dbReference type="Pfam" id="PF07631">
    <property type="entry name" value="PSD4"/>
    <property type="match status" value="1"/>
</dbReference>
<evidence type="ECO:0000313" key="10">
    <source>
        <dbReference type="Proteomes" id="UP000319576"/>
    </source>
</evidence>
<feature type="domain" description="Cytochrome C Planctomycete-type" evidence="7">
    <location>
        <begin position="34"/>
        <end position="81"/>
    </location>
</feature>
<evidence type="ECO:0000256" key="1">
    <source>
        <dbReference type="SAM" id="MobiDB-lite"/>
    </source>
</evidence>
<protein>
    <submittedName>
        <fullName evidence="9">Planctomycete cytochrome C</fullName>
    </submittedName>
</protein>
<feature type="compositionally biased region" description="Basic and acidic residues" evidence="1">
    <location>
        <begin position="60"/>
        <end position="74"/>
    </location>
</feature>
<keyword evidence="2" id="KW-0732">Signal</keyword>
<evidence type="ECO:0000256" key="2">
    <source>
        <dbReference type="SAM" id="SignalP"/>
    </source>
</evidence>
<feature type="domain" description="DUF1592" evidence="6">
    <location>
        <begin position="437"/>
        <end position="564"/>
    </location>
</feature>
<feature type="region of interest" description="Disordered" evidence="1">
    <location>
        <begin position="60"/>
        <end position="88"/>
    </location>
</feature>
<dbReference type="Pfam" id="PF07637">
    <property type="entry name" value="PSD5"/>
    <property type="match status" value="1"/>
</dbReference>
<dbReference type="OrthoDB" id="175242at2"/>
<dbReference type="Pfam" id="PF07627">
    <property type="entry name" value="PSCyt3"/>
    <property type="match status" value="1"/>
</dbReference>
<feature type="domain" description="DUF1588" evidence="5">
    <location>
        <begin position="583"/>
        <end position="678"/>
    </location>
</feature>
<evidence type="ECO:0000259" key="8">
    <source>
        <dbReference type="Pfam" id="PF07637"/>
    </source>
</evidence>
<evidence type="ECO:0000259" key="6">
    <source>
        <dbReference type="Pfam" id="PF07631"/>
    </source>
</evidence>
<dbReference type="Pfam" id="PF07635">
    <property type="entry name" value="PSCyt1"/>
    <property type="match status" value="1"/>
</dbReference>
<dbReference type="Proteomes" id="UP000319576">
    <property type="component" value="Chromosome"/>
</dbReference>
<evidence type="ECO:0000313" key="9">
    <source>
        <dbReference type="EMBL" id="QDU20938.1"/>
    </source>
</evidence>
<dbReference type="InterPro" id="IPR013042">
    <property type="entry name" value="DUF1592"/>
</dbReference>
<dbReference type="InterPro" id="IPR011478">
    <property type="entry name" value="DUF1585"/>
</dbReference>
<accession>A0A517XTV1</accession>
<dbReference type="KEGG" id="uli:ETAA1_29010"/>
<dbReference type="InterPro" id="IPR011429">
    <property type="entry name" value="Cyt_c_Planctomycete-type"/>
</dbReference>
<feature type="compositionally biased region" description="Basic and acidic residues" evidence="1">
    <location>
        <begin position="356"/>
        <end position="366"/>
    </location>
</feature>
<keyword evidence="10" id="KW-1185">Reference proteome</keyword>
<dbReference type="EMBL" id="CP036273">
    <property type="protein sequence ID" value="QDU20938.1"/>
    <property type="molecule type" value="Genomic_DNA"/>
</dbReference>
<feature type="domain" description="DUF1585" evidence="3">
    <location>
        <begin position="712"/>
        <end position="785"/>
    </location>
</feature>
<reference evidence="9 10" key="1">
    <citation type="submission" date="2019-02" db="EMBL/GenBank/DDBJ databases">
        <title>Deep-cultivation of Planctomycetes and their phenomic and genomic characterization uncovers novel biology.</title>
        <authorList>
            <person name="Wiegand S."/>
            <person name="Jogler M."/>
            <person name="Boedeker C."/>
            <person name="Pinto D."/>
            <person name="Vollmers J."/>
            <person name="Rivas-Marin E."/>
            <person name="Kohn T."/>
            <person name="Peeters S.H."/>
            <person name="Heuer A."/>
            <person name="Rast P."/>
            <person name="Oberbeckmann S."/>
            <person name="Bunk B."/>
            <person name="Jeske O."/>
            <person name="Meyerdierks A."/>
            <person name="Storesund J.E."/>
            <person name="Kallscheuer N."/>
            <person name="Luecker S."/>
            <person name="Lage O.M."/>
            <person name="Pohl T."/>
            <person name="Merkel B.J."/>
            <person name="Hornburger P."/>
            <person name="Mueller R.-W."/>
            <person name="Bruemmer F."/>
            <person name="Labrenz M."/>
            <person name="Spormann A.M."/>
            <person name="Op den Camp H."/>
            <person name="Overmann J."/>
            <person name="Amann R."/>
            <person name="Jetten M.S.M."/>
            <person name="Mascher T."/>
            <person name="Medema M.H."/>
            <person name="Devos D.P."/>
            <person name="Kaster A.-K."/>
            <person name="Ovreas L."/>
            <person name="Rohde M."/>
            <person name="Galperin M.Y."/>
            <person name="Jogler C."/>
        </authorList>
    </citation>
    <scope>NUCLEOTIDE SEQUENCE [LARGE SCALE GENOMIC DNA]</scope>
    <source>
        <strain evidence="9 10">ETA_A1</strain>
    </source>
</reference>
<dbReference type="Pfam" id="PF07626">
    <property type="entry name" value="PSD3"/>
    <property type="match status" value="1"/>
</dbReference>
<dbReference type="RefSeq" id="WP_145239371.1">
    <property type="nucleotide sequence ID" value="NZ_CP036273.1"/>
</dbReference>
<gene>
    <name evidence="9" type="ORF">ETAA1_29010</name>
</gene>
<proteinExistence type="predicted"/>
<evidence type="ECO:0000259" key="3">
    <source>
        <dbReference type="Pfam" id="PF07624"/>
    </source>
</evidence>
<feature type="domain" description="DUF1595" evidence="8">
    <location>
        <begin position="372"/>
        <end position="432"/>
    </location>
</feature>
<evidence type="ECO:0000259" key="7">
    <source>
        <dbReference type="Pfam" id="PF07635"/>
    </source>
</evidence>
<feature type="region of interest" description="Disordered" evidence="1">
    <location>
        <begin position="344"/>
        <end position="366"/>
    </location>
</feature>
<name>A0A517XTV1_9BACT</name>
<feature type="signal peptide" evidence="2">
    <location>
        <begin position="1"/>
        <end position="21"/>
    </location>
</feature>
<feature type="domain" description="DUF1587" evidence="4">
    <location>
        <begin position="114"/>
        <end position="177"/>
    </location>
</feature>
<dbReference type="Pfam" id="PF07624">
    <property type="entry name" value="PSD2"/>
    <property type="match status" value="1"/>
</dbReference>
<feature type="chain" id="PRO_5021999167" evidence="2">
    <location>
        <begin position="22"/>
        <end position="788"/>
    </location>
</feature>
<evidence type="ECO:0000259" key="5">
    <source>
        <dbReference type="Pfam" id="PF07627"/>
    </source>
</evidence>
<dbReference type="InterPro" id="IPR013036">
    <property type="entry name" value="DUF1587"/>
</dbReference>